<evidence type="ECO:0000313" key="4">
    <source>
        <dbReference type="Proteomes" id="UP000271974"/>
    </source>
</evidence>
<gene>
    <name evidence="3" type="ORF">EGW08_006811</name>
</gene>
<keyword evidence="2" id="KW-0732">Signal</keyword>
<keyword evidence="4" id="KW-1185">Reference proteome</keyword>
<dbReference type="Proteomes" id="UP000271974">
    <property type="component" value="Unassembled WGS sequence"/>
</dbReference>
<feature type="region of interest" description="Disordered" evidence="1">
    <location>
        <begin position="27"/>
        <end position="351"/>
    </location>
</feature>
<feature type="signal peptide" evidence="2">
    <location>
        <begin position="1"/>
        <end position="21"/>
    </location>
</feature>
<feature type="compositionally biased region" description="Basic and acidic residues" evidence="1">
    <location>
        <begin position="107"/>
        <end position="116"/>
    </location>
</feature>
<protein>
    <submittedName>
        <fullName evidence="3">Uncharacterized protein</fullName>
    </submittedName>
</protein>
<feature type="compositionally biased region" description="Polar residues" evidence="1">
    <location>
        <begin position="145"/>
        <end position="162"/>
    </location>
</feature>
<evidence type="ECO:0000256" key="2">
    <source>
        <dbReference type="SAM" id="SignalP"/>
    </source>
</evidence>
<evidence type="ECO:0000313" key="3">
    <source>
        <dbReference type="EMBL" id="RUS85420.1"/>
    </source>
</evidence>
<sequence length="351" mass="36489">MRTRLLCISVSNSIVFLHSLASFFDTSKLGKKDDDSEDENIKDGQIQDTGQGSDLPMSTSQEPDPPPFTGGDEAQSGNPDIRTRAPSISPKPGSPGTLETPGCMVNSKEELRSSEKKVKRPGSGRRKSKSSIGRDSARDEGCVLNSRNTTFTTAADVNISDSGRSRYQETHFPANLEGDVENLLKAGVSNVSPGAKTKHKNRHSESNDSGFGSERKHSLSKGNHAKHSPPPANGSSKTTIPPVSPSTNATSNSSTPPASSGCFGGISTKMSPGRECKGGGKNGAGKNGAGKNGAGKEAGRGSPRGVAKRSGEGKAGSNRTSVVSSSDVTLQQNHSSTLVDIGDELTPVTEV</sequence>
<comment type="caution">
    <text evidence="3">The sequence shown here is derived from an EMBL/GenBank/DDBJ whole genome shotgun (WGS) entry which is preliminary data.</text>
</comment>
<name>A0A3S1C7W3_ELYCH</name>
<dbReference type="AlphaFoldDB" id="A0A3S1C7W3"/>
<feature type="compositionally biased region" description="Gly residues" evidence="1">
    <location>
        <begin position="279"/>
        <end position="293"/>
    </location>
</feature>
<feature type="compositionally biased region" description="Basic and acidic residues" evidence="1">
    <location>
        <begin position="28"/>
        <end position="42"/>
    </location>
</feature>
<dbReference type="EMBL" id="RQTK01000170">
    <property type="protein sequence ID" value="RUS85420.1"/>
    <property type="molecule type" value="Genomic_DNA"/>
</dbReference>
<feature type="compositionally biased region" description="Polar residues" evidence="1">
    <location>
        <begin position="46"/>
        <end position="62"/>
    </location>
</feature>
<organism evidence="3 4">
    <name type="scientific">Elysia chlorotica</name>
    <name type="common">Eastern emerald elysia</name>
    <name type="synonym">Sea slug</name>
    <dbReference type="NCBI Taxonomy" id="188477"/>
    <lineage>
        <taxon>Eukaryota</taxon>
        <taxon>Metazoa</taxon>
        <taxon>Spiralia</taxon>
        <taxon>Lophotrochozoa</taxon>
        <taxon>Mollusca</taxon>
        <taxon>Gastropoda</taxon>
        <taxon>Heterobranchia</taxon>
        <taxon>Euthyneura</taxon>
        <taxon>Panpulmonata</taxon>
        <taxon>Sacoglossa</taxon>
        <taxon>Placobranchoidea</taxon>
        <taxon>Plakobranchidae</taxon>
        <taxon>Elysia</taxon>
    </lineage>
</organism>
<feature type="compositionally biased region" description="Basic residues" evidence="1">
    <location>
        <begin position="117"/>
        <end position="129"/>
    </location>
</feature>
<proteinExistence type="predicted"/>
<feature type="chain" id="PRO_5018781028" evidence="2">
    <location>
        <begin position="22"/>
        <end position="351"/>
    </location>
</feature>
<accession>A0A3S1C7W3</accession>
<feature type="compositionally biased region" description="Low complexity" evidence="1">
    <location>
        <begin position="245"/>
        <end position="260"/>
    </location>
</feature>
<evidence type="ECO:0000256" key="1">
    <source>
        <dbReference type="SAM" id="MobiDB-lite"/>
    </source>
</evidence>
<reference evidence="3 4" key="1">
    <citation type="submission" date="2019-01" db="EMBL/GenBank/DDBJ databases">
        <title>A draft genome assembly of the solar-powered sea slug Elysia chlorotica.</title>
        <authorList>
            <person name="Cai H."/>
            <person name="Li Q."/>
            <person name="Fang X."/>
            <person name="Li J."/>
            <person name="Curtis N.E."/>
            <person name="Altenburger A."/>
            <person name="Shibata T."/>
            <person name="Feng M."/>
            <person name="Maeda T."/>
            <person name="Schwartz J.A."/>
            <person name="Shigenobu S."/>
            <person name="Lundholm N."/>
            <person name="Nishiyama T."/>
            <person name="Yang H."/>
            <person name="Hasebe M."/>
            <person name="Li S."/>
            <person name="Pierce S.K."/>
            <person name="Wang J."/>
        </authorList>
    </citation>
    <scope>NUCLEOTIDE SEQUENCE [LARGE SCALE GENOMIC DNA]</scope>
    <source>
        <strain evidence="3">EC2010</strain>
        <tissue evidence="3">Whole organism of an adult</tissue>
    </source>
</reference>
<feature type="compositionally biased region" description="Polar residues" evidence="1">
    <location>
        <begin position="317"/>
        <end position="338"/>
    </location>
</feature>